<keyword evidence="5" id="KW-0963">Cytoplasm</keyword>
<evidence type="ECO:0000313" key="8">
    <source>
        <dbReference type="EMBL" id="MCQ3829395.1"/>
    </source>
</evidence>
<evidence type="ECO:0000259" key="7">
    <source>
        <dbReference type="SMART" id="SM00387"/>
    </source>
</evidence>
<dbReference type="Pfam" id="PF13589">
    <property type="entry name" value="HATPase_c_3"/>
    <property type="match status" value="1"/>
</dbReference>
<keyword evidence="6" id="KW-0175">Coiled coil</keyword>
<dbReference type="Pfam" id="PF00183">
    <property type="entry name" value="HSP90"/>
    <property type="match status" value="1"/>
</dbReference>
<dbReference type="InterPro" id="IPR020575">
    <property type="entry name" value="Hsp90_N"/>
</dbReference>
<dbReference type="NCBIfam" id="NF003555">
    <property type="entry name" value="PRK05218.1"/>
    <property type="match status" value="1"/>
</dbReference>
<dbReference type="SUPFAM" id="SSF110942">
    <property type="entry name" value="HSP90 C-terminal domain"/>
    <property type="match status" value="1"/>
</dbReference>
<feature type="region of interest" description="A; substrate-binding" evidence="5">
    <location>
        <begin position="1"/>
        <end position="346"/>
    </location>
</feature>
<evidence type="ECO:0000256" key="2">
    <source>
        <dbReference type="ARBA" id="ARBA00022741"/>
    </source>
</evidence>
<feature type="region of interest" description="C" evidence="5">
    <location>
        <begin position="564"/>
        <end position="638"/>
    </location>
</feature>
<evidence type="ECO:0000256" key="1">
    <source>
        <dbReference type="ARBA" id="ARBA00008239"/>
    </source>
</evidence>
<proteinExistence type="inferred from homology"/>
<keyword evidence="4 5" id="KW-0143">Chaperone</keyword>
<keyword evidence="3 5" id="KW-0067">ATP-binding</keyword>
<comment type="subunit">
    <text evidence="5">Homodimer.</text>
</comment>
<organism evidence="8 9">
    <name type="scientific">Microbulbifer elongatus</name>
    <dbReference type="NCBI Taxonomy" id="86173"/>
    <lineage>
        <taxon>Bacteria</taxon>
        <taxon>Pseudomonadati</taxon>
        <taxon>Pseudomonadota</taxon>
        <taxon>Gammaproteobacteria</taxon>
        <taxon>Cellvibrionales</taxon>
        <taxon>Microbulbiferaceae</taxon>
        <taxon>Microbulbifer</taxon>
    </lineage>
</organism>
<reference evidence="8" key="1">
    <citation type="thesis" date="2020" institute="Technische Universitat Dresden" country="Dresden, Germany">
        <title>The Agarolytic System of Microbulbifer elongatus PORT2, Isolated from Batu Karas, Pangandaran West Java Indonesia.</title>
        <authorList>
            <person name="Anggraeni S.R."/>
        </authorList>
    </citation>
    <scope>NUCLEOTIDE SEQUENCE</scope>
    <source>
        <strain evidence="8">PORT2</strain>
    </source>
</reference>
<comment type="similarity">
    <text evidence="1 5">Belongs to the heat shock protein 90 family.</text>
</comment>
<dbReference type="InterPro" id="IPR019805">
    <property type="entry name" value="Heat_shock_protein_90_CS"/>
</dbReference>
<dbReference type="PIRSF" id="PIRSF002583">
    <property type="entry name" value="Hsp90"/>
    <property type="match status" value="1"/>
</dbReference>
<evidence type="ECO:0000313" key="9">
    <source>
        <dbReference type="Proteomes" id="UP001205566"/>
    </source>
</evidence>
<dbReference type="PROSITE" id="PS00298">
    <property type="entry name" value="HSP90"/>
    <property type="match status" value="1"/>
</dbReference>
<evidence type="ECO:0000256" key="6">
    <source>
        <dbReference type="SAM" id="Coils"/>
    </source>
</evidence>
<sequence length="638" mass="72326">MTVEAHKESHGFQTEAKQLLHLMIHSLYSNKEIFLRELVSNASDAADKLRFEALSNPGLLAEDPDLRIRIEFDKDAGTLTITDNGIGMSRDEVIENLGTIARSGTANFMQNLTGDQKKDAHLIGQFGVGFYSAFIVADKVDVFTRRAGADASQGVHWECSGEAEYSVENVEWPNRGTRVVLHLKDDAKEFADDWRLRSIIKKYSDHIAIPVEMLKQAAPAGDDDETKEGKAPEFEAVNAAQALWTRPRSEVKSEEYKEFYKHISHDFDDPLTWSHNRVEGKLDYTSLLYIPARAPFDLYQRDAARGLKLYVQRTFIMDDAEQFLPLYLRFVKGVLDSNDLPLNVSREILQKDQNTDAIKSALTKRVLDMLDKLAKKDADQYQKFWDLFGSVMKEGPAEDFSNKEKIAKLLRFSTTHTDDAKQDQSLEDYVGRMQEGQKNIYYVCADNFATAKSSPYLEVFRKKGIEVLLLTDQVDEWFVGHMQEFDGKAFQDVAKGALDLGEAENEDDKAEREKAEKEAGALVERVKEVLKERVEDVRATTRLVDSPACLVASDNDMGLQMRRILEQAGQTLPDAKPVFEVNPNHPLVQRLDQEQDEDRFADLTNILMDQANLAAGNQLADPADYVRRLNTLLLELNR</sequence>
<dbReference type="HAMAP" id="MF_00505">
    <property type="entry name" value="HSP90"/>
    <property type="match status" value="1"/>
</dbReference>
<dbReference type="InterPro" id="IPR037196">
    <property type="entry name" value="HSP90_C"/>
</dbReference>
<comment type="caution">
    <text evidence="5">Lacks conserved residue(s) required for the propagation of feature annotation.</text>
</comment>
<dbReference type="SMART" id="SM00387">
    <property type="entry name" value="HATPase_c"/>
    <property type="match status" value="1"/>
</dbReference>
<dbReference type="CDD" id="cd16927">
    <property type="entry name" value="HATPase_Hsp90-like"/>
    <property type="match status" value="1"/>
</dbReference>
<dbReference type="InterPro" id="IPR003594">
    <property type="entry name" value="HATPase_dom"/>
</dbReference>
<dbReference type="Gene3D" id="3.30.230.80">
    <property type="match status" value="1"/>
</dbReference>
<gene>
    <name evidence="5 8" type="primary">htpG</name>
    <name evidence="8" type="ORF">HXX02_08045</name>
</gene>
<protein>
    <recommendedName>
        <fullName evidence="5">Chaperone protein HtpG</fullName>
    </recommendedName>
    <alternativeName>
        <fullName evidence="5">Heat shock protein HtpG</fullName>
    </alternativeName>
    <alternativeName>
        <fullName evidence="5">High temperature protein G</fullName>
    </alternativeName>
</protein>
<feature type="coiled-coil region" evidence="6">
    <location>
        <begin position="498"/>
        <end position="532"/>
    </location>
</feature>
<accession>A0ABT1NZV0</accession>
<dbReference type="Gene3D" id="1.20.120.790">
    <property type="entry name" value="Heat shock protein 90, C-terminal domain"/>
    <property type="match status" value="1"/>
</dbReference>
<dbReference type="InterPro" id="IPR020568">
    <property type="entry name" value="Ribosomal_Su5_D2-typ_SF"/>
</dbReference>
<evidence type="ECO:0000256" key="5">
    <source>
        <dbReference type="HAMAP-Rule" id="MF_00505"/>
    </source>
</evidence>
<dbReference type="Proteomes" id="UP001205566">
    <property type="component" value="Unassembled WGS sequence"/>
</dbReference>
<dbReference type="EMBL" id="JACASI010000025">
    <property type="protein sequence ID" value="MCQ3829395.1"/>
    <property type="molecule type" value="Genomic_DNA"/>
</dbReference>
<evidence type="ECO:0000256" key="4">
    <source>
        <dbReference type="ARBA" id="ARBA00023186"/>
    </source>
</evidence>
<dbReference type="PRINTS" id="PR00775">
    <property type="entry name" value="HEATSHOCK90"/>
</dbReference>
<dbReference type="InterPro" id="IPR036890">
    <property type="entry name" value="HATPase_C_sf"/>
</dbReference>
<dbReference type="SUPFAM" id="SSF54211">
    <property type="entry name" value="Ribosomal protein S5 domain 2-like"/>
    <property type="match status" value="1"/>
</dbReference>
<dbReference type="SUPFAM" id="SSF55874">
    <property type="entry name" value="ATPase domain of HSP90 chaperone/DNA topoisomerase II/histidine kinase"/>
    <property type="match status" value="1"/>
</dbReference>
<keyword evidence="5" id="KW-0346">Stress response</keyword>
<evidence type="ECO:0000256" key="3">
    <source>
        <dbReference type="ARBA" id="ARBA00022840"/>
    </source>
</evidence>
<keyword evidence="2 5" id="KW-0547">Nucleotide-binding</keyword>
<comment type="subcellular location">
    <subcellularLocation>
        <location evidence="5">Cytoplasm</location>
    </subcellularLocation>
</comment>
<name>A0ABT1NZV0_9GAMM</name>
<keyword evidence="9" id="KW-1185">Reference proteome</keyword>
<comment type="caution">
    <text evidence="8">The sequence shown here is derived from an EMBL/GenBank/DDBJ whole genome shotgun (WGS) entry which is preliminary data.</text>
</comment>
<comment type="function">
    <text evidence="5">Molecular chaperone. Has ATPase activity.</text>
</comment>
<dbReference type="PANTHER" id="PTHR11528">
    <property type="entry name" value="HEAT SHOCK PROTEIN 90 FAMILY MEMBER"/>
    <property type="match status" value="1"/>
</dbReference>
<dbReference type="RefSeq" id="WP_255874254.1">
    <property type="nucleotide sequence ID" value="NZ_JACASI010000025.1"/>
</dbReference>
<dbReference type="Gene3D" id="3.30.565.10">
    <property type="entry name" value="Histidine kinase-like ATPase, C-terminal domain"/>
    <property type="match status" value="1"/>
</dbReference>
<dbReference type="InterPro" id="IPR001404">
    <property type="entry name" value="Hsp90_fam"/>
</dbReference>
<dbReference type="Gene3D" id="3.40.50.11260">
    <property type="match status" value="1"/>
</dbReference>
<feature type="domain" description="Histidine kinase/HSP90-like ATPase" evidence="7">
    <location>
        <begin position="30"/>
        <end position="187"/>
    </location>
</feature>